<dbReference type="InterPro" id="IPR027623">
    <property type="entry name" value="AmmeMemoSam_A"/>
</dbReference>
<protein>
    <recommendedName>
        <fullName evidence="2">MEMO1 family protein H8E80_05295</fullName>
    </recommendedName>
</protein>
<feature type="domain" description="AMMECR1" evidence="3">
    <location>
        <begin position="310"/>
        <end position="497"/>
    </location>
</feature>
<dbReference type="PANTHER" id="PTHR11060">
    <property type="entry name" value="PROTEIN MEMO1"/>
    <property type="match status" value="1"/>
</dbReference>
<evidence type="ECO:0000256" key="2">
    <source>
        <dbReference type="HAMAP-Rule" id="MF_00055"/>
    </source>
</evidence>
<dbReference type="CDD" id="cd07361">
    <property type="entry name" value="MEMO_like"/>
    <property type="match status" value="1"/>
</dbReference>
<proteinExistence type="inferred from homology"/>
<dbReference type="AlphaFoldDB" id="A0A8J6N533"/>
<dbReference type="Pfam" id="PF01875">
    <property type="entry name" value="Memo"/>
    <property type="match status" value="1"/>
</dbReference>
<dbReference type="HAMAP" id="MF_00055">
    <property type="entry name" value="MEMO1"/>
    <property type="match status" value="1"/>
</dbReference>
<organism evidence="4 5">
    <name type="scientific">Candidatus Desulfaltia bathyphila</name>
    <dbReference type="NCBI Taxonomy" id="2841697"/>
    <lineage>
        <taxon>Bacteria</taxon>
        <taxon>Pseudomonadati</taxon>
        <taxon>Thermodesulfobacteriota</taxon>
        <taxon>Desulfobacteria</taxon>
        <taxon>Desulfobacterales</taxon>
        <taxon>Desulfobacterales incertae sedis</taxon>
        <taxon>Candidatus Desulfaltia</taxon>
    </lineage>
</organism>
<dbReference type="InterPro" id="IPR002737">
    <property type="entry name" value="MEMO1_fam"/>
</dbReference>
<dbReference type="InterPro" id="IPR002733">
    <property type="entry name" value="AMMECR1_domain"/>
</dbReference>
<dbReference type="Pfam" id="PF01871">
    <property type="entry name" value="AMMECR1"/>
    <property type="match status" value="1"/>
</dbReference>
<dbReference type="NCBIfam" id="TIGR04336">
    <property type="entry name" value="AmmeMemoSam_B"/>
    <property type="match status" value="1"/>
</dbReference>
<dbReference type="NCBIfam" id="TIGR04335">
    <property type="entry name" value="AmmeMemoSam_A"/>
    <property type="match status" value="1"/>
</dbReference>
<dbReference type="InterPro" id="IPR023473">
    <property type="entry name" value="AMMECR1"/>
</dbReference>
<evidence type="ECO:0000259" key="3">
    <source>
        <dbReference type="PROSITE" id="PS51112"/>
    </source>
</evidence>
<dbReference type="SUPFAM" id="SSF53213">
    <property type="entry name" value="LigB-like"/>
    <property type="match status" value="1"/>
</dbReference>
<dbReference type="Gene3D" id="3.40.830.10">
    <property type="entry name" value="LigB-like"/>
    <property type="match status" value="1"/>
</dbReference>
<accession>A0A8J6N533</accession>
<evidence type="ECO:0000313" key="5">
    <source>
        <dbReference type="Proteomes" id="UP000603545"/>
    </source>
</evidence>
<evidence type="ECO:0000256" key="1">
    <source>
        <dbReference type="ARBA" id="ARBA00006315"/>
    </source>
</evidence>
<dbReference type="Gene3D" id="3.30.1490.150">
    <property type="entry name" value="Hypothetical protein ph0010, domain 2"/>
    <property type="match status" value="1"/>
</dbReference>
<sequence length="497" mass="54844">MKQFFSYILSILLAGYFVFIPPAQNACAAGIRKAVWAGSFYPASRSELEQTIDSLTFQAKQTPIQIPPNKQIKALILPHAGYIYSGLTAAHASLVLRKNLFDRVILIGPDHRVGFNNGAISNAEAYETPLGLVRLNNDAVKLRASSDLFQSIPASDRVEHSLEVVLPFLQRYLNKFEVIPIVVGRGDVKQLAAAIDPMLDQNTLLVVSSDLSHFLPYQEAVERDKETISMILNLQSKDLLKKDNRACGKIPILIALNMATRYGWEPVLLHYSNSGDTAGGHSQVVGYAAIAFYGESSMQKKHNSQQINPQLGQALVKLARQTIMQRLGLKISGKESDLVAAAVKDEVLKARRGTFVTLKIAGNLRGCIGSLAAEESIVDGVKRNAVNAAFHDPRFSPVTVEEIEDVDIEISILTNPQPLEYIDSVDLISKLRVNVDGVILKKGRAGATFLPQVWEQLPRPENFLSHLCVKAGLSADAWKNTRLKISTYQVQYFEEKK</sequence>
<dbReference type="InterPro" id="IPR036071">
    <property type="entry name" value="AMMECR1_dom_sf"/>
</dbReference>
<dbReference type="Proteomes" id="UP000603545">
    <property type="component" value="Unassembled WGS sequence"/>
</dbReference>
<dbReference type="PANTHER" id="PTHR11060:SF0">
    <property type="entry name" value="PROTEIN MEMO1"/>
    <property type="match status" value="1"/>
</dbReference>
<comment type="similarity">
    <text evidence="1 2">Belongs to the MEMO1 family.</text>
</comment>
<dbReference type="NCBIfam" id="TIGR00296">
    <property type="entry name" value="TIGR00296 family protein"/>
    <property type="match status" value="1"/>
</dbReference>
<evidence type="ECO:0000313" key="4">
    <source>
        <dbReference type="EMBL" id="MBC8199448.1"/>
    </source>
</evidence>
<name>A0A8J6N533_9BACT</name>
<comment type="caution">
    <text evidence="4">The sequence shown here is derived from an EMBL/GenBank/DDBJ whole genome shotgun (WGS) entry which is preliminary data.</text>
</comment>
<reference evidence="4 5" key="1">
    <citation type="submission" date="2020-08" db="EMBL/GenBank/DDBJ databases">
        <title>Bridging the membrane lipid divide: bacteria of the FCB group superphylum have the potential to synthesize archaeal ether lipids.</title>
        <authorList>
            <person name="Villanueva L."/>
            <person name="Von Meijenfeldt F.A.B."/>
            <person name="Westbye A.B."/>
            <person name="Yadav S."/>
            <person name="Hopmans E.C."/>
            <person name="Dutilh B.E."/>
            <person name="Sinninghe Damste J.S."/>
        </authorList>
    </citation>
    <scope>NUCLEOTIDE SEQUENCE [LARGE SCALE GENOMIC DNA]</scope>
    <source>
        <strain evidence="4">NIOZ-UU82</strain>
    </source>
</reference>
<dbReference type="EMBL" id="JACNLL010000053">
    <property type="protein sequence ID" value="MBC8199448.1"/>
    <property type="molecule type" value="Genomic_DNA"/>
</dbReference>
<dbReference type="SUPFAM" id="SSF143447">
    <property type="entry name" value="AMMECR1-like"/>
    <property type="match status" value="1"/>
</dbReference>
<gene>
    <name evidence="4" type="primary">amrB</name>
    <name evidence="4" type="ORF">H8E80_05295</name>
</gene>
<dbReference type="PROSITE" id="PS51112">
    <property type="entry name" value="AMMECR1"/>
    <property type="match status" value="1"/>
</dbReference>
<dbReference type="InterPro" id="IPR027485">
    <property type="entry name" value="AMMECR1_N"/>
</dbReference>
<dbReference type="Gene3D" id="3.30.700.20">
    <property type="entry name" value="Hypothetical protein ph0010, domain 1"/>
    <property type="match status" value="1"/>
</dbReference>